<dbReference type="GeneID" id="81625311"/>
<name>A0A9W9X711_9EURO</name>
<evidence type="ECO:0000313" key="2">
    <source>
        <dbReference type="EMBL" id="KAJ5485472.1"/>
    </source>
</evidence>
<evidence type="ECO:0000313" key="3">
    <source>
        <dbReference type="Proteomes" id="UP001148312"/>
    </source>
</evidence>
<feature type="region of interest" description="Disordered" evidence="1">
    <location>
        <begin position="1"/>
        <end position="40"/>
    </location>
</feature>
<comment type="caution">
    <text evidence="2">The sequence shown here is derived from an EMBL/GenBank/DDBJ whole genome shotgun (WGS) entry which is preliminary data.</text>
</comment>
<dbReference type="RefSeq" id="XP_056790256.1">
    <property type="nucleotide sequence ID" value="XM_056935062.1"/>
</dbReference>
<reference evidence="2" key="1">
    <citation type="submission" date="2022-12" db="EMBL/GenBank/DDBJ databases">
        <authorList>
            <person name="Petersen C."/>
        </authorList>
    </citation>
    <scope>NUCLEOTIDE SEQUENCE</scope>
    <source>
        <strain evidence="2">IBT 30728</strain>
    </source>
</reference>
<keyword evidence="3" id="KW-1185">Reference proteome</keyword>
<dbReference type="EMBL" id="JAPWDQ010000005">
    <property type="protein sequence ID" value="KAJ5485472.1"/>
    <property type="molecule type" value="Genomic_DNA"/>
</dbReference>
<feature type="compositionally biased region" description="Polar residues" evidence="1">
    <location>
        <begin position="7"/>
        <end position="16"/>
    </location>
</feature>
<organism evidence="2 3">
    <name type="scientific">Penicillium diatomitis</name>
    <dbReference type="NCBI Taxonomy" id="2819901"/>
    <lineage>
        <taxon>Eukaryota</taxon>
        <taxon>Fungi</taxon>
        <taxon>Dikarya</taxon>
        <taxon>Ascomycota</taxon>
        <taxon>Pezizomycotina</taxon>
        <taxon>Eurotiomycetes</taxon>
        <taxon>Eurotiomycetidae</taxon>
        <taxon>Eurotiales</taxon>
        <taxon>Aspergillaceae</taxon>
        <taxon>Penicillium</taxon>
    </lineage>
</organism>
<protein>
    <submittedName>
        <fullName evidence="2">Uncharacterized protein</fullName>
    </submittedName>
</protein>
<evidence type="ECO:0000256" key="1">
    <source>
        <dbReference type="SAM" id="MobiDB-lite"/>
    </source>
</evidence>
<reference evidence="2" key="2">
    <citation type="journal article" date="2023" name="IMA Fungus">
        <title>Comparative genomic study of the Penicillium genus elucidates a diverse pangenome and 15 lateral gene transfer events.</title>
        <authorList>
            <person name="Petersen C."/>
            <person name="Sorensen T."/>
            <person name="Nielsen M.R."/>
            <person name="Sondergaard T.E."/>
            <person name="Sorensen J.L."/>
            <person name="Fitzpatrick D.A."/>
            <person name="Frisvad J.C."/>
            <person name="Nielsen K.L."/>
        </authorList>
    </citation>
    <scope>NUCLEOTIDE SEQUENCE</scope>
    <source>
        <strain evidence="2">IBT 30728</strain>
    </source>
</reference>
<dbReference type="Proteomes" id="UP001148312">
    <property type="component" value="Unassembled WGS sequence"/>
</dbReference>
<accession>A0A9W9X711</accession>
<feature type="region of interest" description="Disordered" evidence="1">
    <location>
        <begin position="54"/>
        <end position="78"/>
    </location>
</feature>
<dbReference type="AlphaFoldDB" id="A0A9W9X711"/>
<gene>
    <name evidence="2" type="ORF">N7539_005460</name>
</gene>
<proteinExistence type="predicted"/>
<sequence>MAEGGISESTRAVRNTSESEDEGKQSNTRVTRPSSDDRTRALCIFGQASLESPDLLETHLRPEPGHGSMGTMRNLIDQ</sequence>